<dbReference type="AlphaFoldDB" id="A0A4R0XNV0"/>
<keyword evidence="1" id="KW-0472">Membrane</keyword>
<comment type="caution">
    <text evidence="2">The sequence shown here is derived from an EMBL/GenBank/DDBJ whole genome shotgun (WGS) entry which is preliminary data.</text>
</comment>
<gene>
    <name evidence="2" type="ORF">C4B24_02770</name>
</gene>
<organism evidence="2 3">
    <name type="scientific">Mycoplasma marinum</name>
    <dbReference type="NCBI Taxonomy" id="1937190"/>
    <lineage>
        <taxon>Bacteria</taxon>
        <taxon>Bacillati</taxon>
        <taxon>Mycoplasmatota</taxon>
        <taxon>Mollicutes</taxon>
        <taxon>Mycoplasmataceae</taxon>
        <taxon>Mycoplasma</taxon>
    </lineage>
</organism>
<feature type="transmembrane region" description="Helical" evidence="1">
    <location>
        <begin position="49"/>
        <end position="65"/>
    </location>
</feature>
<dbReference type="Proteomes" id="UP000294192">
    <property type="component" value="Unassembled WGS sequence"/>
</dbReference>
<sequence>MPRLKIELDVSISITNRTLNTFYLDSIIKKLKTILEFEELYSKDKILKVNNYMLVISFILIVYYSRIRNIYFIAY</sequence>
<keyword evidence="1" id="KW-0812">Transmembrane</keyword>
<dbReference type="EMBL" id="PSZO01000011">
    <property type="protein sequence ID" value="TCG11182.1"/>
    <property type="molecule type" value="Genomic_DNA"/>
</dbReference>
<keyword evidence="3" id="KW-1185">Reference proteome</keyword>
<evidence type="ECO:0000313" key="3">
    <source>
        <dbReference type="Proteomes" id="UP000294192"/>
    </source>
</evidence>
<evidence type="ECO:0000256" key="1">
    <source>
        <dbReference type="SAM" id="Phobius"/>
    </source>
</evidence>
<evidence type="ECO:0000313" key="2">
    <source>
        <dbReference type="EMBL" id="TCG11182.1"/>
    </source>
</evidence>
<proteinExistence type="predicted"/>
<keyword evidence="1" id="KW-1133">Transmembrane helix</keyword>
<protein>
    <submittedName>
        <fullName evidence="2">Uncharacterized protein</fullName>
    </submittedName>
</protein>
<accession>A0A4R0XNV0</accession>
<name>A0A4R0XNV0_9MOLU</name>
<reference evidence="2 3" key="1">
    <citation type="submission" date="2018-02" db="EMBL/GenBank/DDBJ databases">
        <title>Mycoplasma marinum and Mycoplasma todarodis sp. nov., moderately halophilic and psychrotolerant mycoplasmas isolated from cephalopods.</title>
        <authorList>
            <person name="Viver T."/>
        </authorList>
    </citation>
    <scope>NUCLEOTIDE SEQUENCE [LARGE SCALE GENOMIC DNA]</scope>
    <source>
        <strain evidence="2 3">PE</strain>
    </source>
</reference>